<dbReference type="RefSeq" id="WP_216518945.1">
    <property type="nucleotide sequence ID" value="NZ_JAHLPM010000006.1"/>
</dbReference>
<dbReference type="Proteomes" id="UP000749471">
    <property type="component" value="Unassembled WGS sequence"/>
</dbReference>
<reference evidence="1 2" key="1">
    <citation type="submission" date="2021-06" db="EMBL/GenBank/DDBJ databases">
        <authorList>
            <person name="Sun Q."/>
            <person name="Li D."/>
        </authorList>
    </citation>
    <scope>NUCLEOTIDE SEQUENCE [LARGE SCALE GENOMIC DNA]</scope>
    <source>
        <strain evidence="1 2">MSJ-40</strain>
    </source>
</reference>
<accession>A0ABS6E5C1</accession>
<evidence type="ECO:0000313" key="2">
    <source>
        <dbReference type="Proteomes" id="UP000749471"/>
    </source>
</evidence>
<dbReference type="EMBL" id="JAHLPM010000006">
    <property type="protein sequence ID" value="MBU5438119.1"/>
    <property type="molecule type" value="Genomic_DNA"/>
</dbReference>
<name>A0ABS6E5C1_9FIRM</name>
<dbReference type="InterPro" id="IPR007358">
    <property type="entry name" value="Nucleoid_associated_NdpA"/>
</dbReference>
<evidence type="ECO:0000313" key="1">
    <source>
        <dbReference type="EMBL" id="MBU5438119.1"/>
    </source>
</evidence>
<organism evidence="1 2">
    <name type="scientific">Tissierella simiarum</name>
    <dbReference type="NCBI Taxonomy" id="2841534"/>
    <lineage>
        <taxon>Bacteria</taxon>
        <taxon>Bacillati</taxon>
        <taxon>Bacillota</taxon>
        <taxon>Tissierellia</taxon>
        <taxon>Tissierellales</taxon>
        <taxon>Tissierellaceae</taxon>
        <taxon>Tissierella</taxon>
    </lineage>
</organism>
<dbReference type="Pfam" id="PF04245">
    <property type="entry name" value="NA37"/>
    <property type="match status" value="1"/>
</dbReference>
<proteinExistence type="predicted"/>
<keyword evidence="2" id="KW-1185">Reference proteome</keyword>
<sequence>MINEVNIKKIILHILDPSVGMPVLSEEEHPHDEEINEFIKTHIENVFKDINIKKAFFRNEENRVKNLCMDISKDDNKFVEKTKEFSQIFYDFMVSNISIPPCDLICSLFNGDGREYLGFFILNYKTSYIHYVEELEDTRVNTVVKQSTALPSESQKIDEFIIVDLEDYSMLLKEKKYEIDGQKEYYISRYLLRSEDSLSDKEKIDIVNKVSKKLVEKYYEGDVTKLAEIKSAMLESVEETDAINVEHIKTKVFNNNLEIQNVYEEEIEKRGLTERTIEVNENLSKKISKTQKLVTDDGIELKIPISYLTSNDKVEFLNNPDGTISVLLKNIRDIQGK</sequence>
<gene>
    <name evidence="1" type="ORF">KQI42_08875</name>
</gene>
<protein>
    <submittedName>
        <fullName evidence="1">Nucleoid-associated protein</fullName>
    </submittedName>
</protein>
<comment type="caution">
    <text evidence="1">The sequence shown here is derived from an EMBL/GenBank/DDBJ whole genome shotgun (WGS) entry which is preliminary data.</text>
</comment>